<feature type="non-terminal residue" evidence="7">
    <location>
        <position position="1"/>
    </location>
</feature>
<dbReference type="InterPro" id="IPR004151">
    <property type="entry name" value="7TM_GPCR_serpentine_rcpt_Sre"/>
</dbReference>
<dbReference type="Proteomes" id="UP001177023">
    <property type="component" value="Unassembled WGS sequence"/>
</dbReference>
<comment type="similarity">
    <text evidence="2">Belongs to the nematode receptor-like protein sre family.</text>
</comment>
<organism evidence="7 8">
    <name type="scientific">Mesorhabditis spiculigera</name>
    <dbReference type="NCBI Taxonomy" id="96644"/>
    <lineage>
        <taxon>Eukaryota</taxon>
        <taxon>Metazoa</taxon>
        <taxon>Ecdysozoa</taxon>
        <taxon>Nematoda</taxon>
        <taxon>Chromadorea</taxon>
        <taxon>Rhabditida</taxon>
        <taxon>Rhabditina</taxon>
        <taxon>Rhabditomorpha</taxon>
        <taxon>Rhabditoidea</taxon>
        <taxon>Rhabditidae</taxon>
        <taxon>Mesorhabditinae</taxon>
        <taxon>Mesorhabditis</taxon>
    </lineage>
</organism>
<sequence length="69" mass="8281">MFIIYKSNQRETSRRIDIWYTVSSRYQIHENIIVVKLICPLVAMHGFGFGFYCLCYNFVAAFGFWSWEL</sequence>
<evidence type="ECO:0000256" key="4">
    <source>
        <dbReference type="ARBA" id="ARBA00022989"/>
    </source>
</evidence>
<evidence type="ECO:0000256" key="6">
    <source>
        <dbReference type="SAM" id="Phobius"/>
    </source>
</evidence>
<dbReference type="AlphaFoldDB" id="A0AA36G5G6"/>
<evidence type="ECO:0000313" key="8">
    <source>
        <dbReference type="Proteomes" id="UP001177023"/>
    </source>
</evidence>
<feature type="transmembrane region" description="Helical" evidence="6">
    <location>
        <begin position="46"/>
        <end position="67"/>
    </location>
</feature>
<evidence type="ECO:0000256" key="1">
    <source>
        <dbReference type="ARBA" id="ARBA00004141"/>
    </source>
</evidence>
<accession>A0AA36G5G6</accession>
<protein>
    <submittedName>
        <fullName evidence="7">Uncharacterized protein</fullName>
    </submittedName>
</protein>
<dbReference type="EMBL" id="CATQJA010002659">
    <property type="protein sequence ID" value="CAJ0580129.1"/>
    <property type="molecule type" value="Genomic_DNA"/>
</dbReference>
<evidence type="ECO:0000256" key="5">
    <source>
        <dbReference type="ARBA" id="ARBA00023136"/>
    </source>
</evidence>
<evidence type="ECO:0000256" key="2">
    <source>
        <dbReference type="ARBA" id="ARBA00006803"/>
    </source>
</evidence>
<dbReference type="GO" id="GO:0007606">
    <property type="term" value="P:sensory perception of chemical stimulus"/>
    <property type="evidence" value="ECO:0007669"/>
    <property type="project" value="InterPro"/>
</dbReference>
<keyword evidence="5 6" id="KW-0472">Membrane</keyword>
<evidence type="ECO:0000313" key="7">
    <source>
        <dbReference type="EMBL" id="CAJ0580129.1"/>
    </source>
</evidence>
<keyword evidence="8" id="KW-1185">Reference proteome</keyword>
<keyword evidence="3 6" id="KW-0812">Transmembrane</keyword>
<reference evidence="7" key="1">
    <citation type="submission" date="2023-06" db="EMBL/GenBank/DDBJ databases">
        <authorList>
            <person name="Delattre M."/>
        </authorList>
    </citation>
    <scope>NUCLEOTIDE SEQUENCE</scope>
    <source>
        <strain evidence="7">AF72</strain>
    </source>
</reference>
<comment type="subcellular location">
    <subcellularLocation>
        <location evidence="1">Membrane</location>
        <topology evidence="1">Multi-pass membrane protein</topology>
    </subcellularLocation>
</comment>
<proteinExistence type="inferred from homology"/>
<comment type="caution">
    <text evidence="7">The sequence shown here is derived from an EMBL/GenBank/DDBJ whole genome shotgun (WGS) entry which is preliminary data.</text>
</comment>
<dbReference type="GO" id="GO:0016020">
    <property type="term" value="C:membrane"/>
    <property type="evidence" value="ECO:0007669"/>
    <property type="project" value="UniProtKB-SubCell"/>
</dbReference>
<name>A0AA36G5G6_9BILA</name>
<keyword evidence="4 6" id="KW-1133">Transmembrane helix</keyword>
<gene>
    <name evidence="7" type="ORF">MSPICULIGERA_LOCUS18331</name>
</gene>
<evidence type="ECO:0000256" key="3">
    <source>
        <dbReference type="ARBA" id="ARBA00022692"/>
    </source>
</evidence>
<dbReference type="Pfam" id="PF03125">
    <property type="entry name" value="Sre"/>
    <property type="match status" value="1"/>
</dbReference>